<dbReference type="OMA" id="ECPGSAN"/>
<evidence type="ECO:0000313" key="3">
    <source>
        <dbReference type="Proteomes" id="UP000054270"/>
    </source>
</evidence>
<reference evidence="3" key="1">
    <citation type="submission" date="2014-04" db="EMBL/GenBank/DDBJ databases">
        <title>Evolutionary Origins and Diversification of the Mycorrhizal Mutualists.</title>
        <authorList>
            <consortium name="DOE Joint Genome Institute"/>
            <consortium name="Mycorrhizal Genomics Consortium"/>
            <person name="Kohler A."/>
            <person name="Kuo A."/>
            <person name="Nagy L.G."/>
            <person name="Floudas D."/>
            <person name="Copeland A."/>
            <person name="Barry K.W."/>
            <person name="Cichocki N."/>
            <person name="Veneault-Fourrey C."/>
            <person name="LaButti K."/>
            <person name="Lindquist E.A."/>
            <person name="Lipzen A."/>
            <person name="Lundell T."/>
            <person name="Morin E."/>
            <person name="Murat C."/>
            <person name="Riley R."/>
            <person name="Ohm R."/>
            <person name="Sun H."/>
            <person name="Tunlid A."/>
            <person name="Henrissat B."/>
            <person name="Grigoriev I.V."/>
            <person name="Hibbett D.S."/>
            <person name="Martin F."/>
        </authorList>
    </citation>
    <scope>NUCLEOTIDE SEQUENCE [LARGE SCALE GENOMIC DNA]</scope>
    <source>
        <strain evidence="3">FD-334 SS-4</strain>
    </source>
</reference>
<feature type="compositionally biased region" description="Basic and acidic residues" evidence="1">
    <location>
        <begin position="40"/>
        <end position="51"/>
    </location>
</feature>
<evidence type="ECO:0000256" key="1">
    <source>
        <dbReference type="SAM" id="MobiDB-lite"/>
    </source>
</evidence>
<dbReference type="EMBL" id="KN817518">
    <property type="protein sequence ID" value="KJA30165.1"/>
    <property type="molecule type" value="Genomic_DNA"/>
</dbReference>
<evidence type="ECO:0000313" key="2">
    <source>
        <dbReference type="EMBL" id="KJA30165.1"/>
    </source>
</evidence>
<dbReference type="OrthoDB" id="5576441at2759"/>
<gene>
    <name evidence="2" type="ORF">HYPSUDRAFT_196428</name>
</gene>
<dbReference type="AlphaFoldDB" id="A0A0D2QF21"/>
<feature type="region of interest" description="Disordered" evidence="1">
    <location>
        <begin position="352"/>
        <end position="396"/>
    </location>
</feature>
<name>A0A0D2QF21_HYPSF</name>
<proteinExistence type="predicted"/>
<organism evidence="2 3">
    <name type="scientific">Hypholoma sublateritium (strain FD-334 SS-4)</name>
    <dbReference type="NCBI Taxonomy" id="945553"/>
    <lineage>
        <taxon>Eukaryota</taxon>
        <taxon>Fungi</taxon>
        <taxon>Dikarya</taxon>
        <taxon>Basidiomycota</taxon>
        <taxon>Agaricomycotina</taxon>
        <taxon>Agaricomycetes</taxon>
        <taxon>Agaricomycetidae</taxon>
        <taxon>Agaricales</taxon>
        <taxon>Agaricineae</taxon>
        <taxon>Strophariaceae</taxon>
        <taxon>Hypholoma</taxon>
    </lineage>
</organism>
<feature type="region of interest" description="Disordered" evidence="1">
    <location>
        <begin position="102"/>
        <end position="124"/>
    </location>
</feature>
<feature type="region of interest" description="Disordered" evidence="1">
    <location>
        <begin position="1"/>
        <end position="63"/>
    </location>
</feature>
<feature type="compositionally biased region" description="Polar residues" evidence="1">
    <location>
        <begin position="54"/>
        <end position="63"/>
    </location>
</feature>
<feature type="compositionally biased region" description="Polar residues" evidence="1">
    <location>
        <begin position="379"/>
        <end position="390"/>
    </location>
</feature>
<dbReference type="STRING" id="945553.A0A0D2QF21"/>
<accession>A0A0D2QF21</accession>
<dbReference type="Proteomes" id="UP000054270">
    <property type="component" value="Unassembled WGS sequence"/>
</dbReference>
<sequence>MLRPLAHTPTYGAADECVEDSEPERVELRKKQRKTSSQRRATEYSAEEHINARPPTSSRLPNAKQRTSIIEISDDSDSDNLLSHKFMAKGAPSGVQTVRKVNEEASSSKLGPLLGGNTPSTSQADVPPKGLDLGRFAFTNPVASRKVMTLPMHTPTLPGPSSKDGGLAPPNTAAALNISLSDLTKISRCVCCDLPWTARKTSIQKMAHIRSCAKKHKYTDETVRILVQKEVDKFVPVPALKKGKEKELPLAGLPSKNTYMEDILVTAAPRKKAKGNEFRSHVANISETRASTLNRAQQLLFASNDASNIHPLTYSAGPPPKFPGTDEENTLGHMNQSFGKSILGQLQGATSKPLFSISSPPPSPTRASSPPIDLFSPAGLTSNHNDNSMMTGGYVQ</sequence>
<keyword evidence="3" id="KW-1185">Reference proteome</keyword>
<protein>
    <submittedName>
        <fullName evidence="2">Uncharacterized protein</fullName>
    </submittedName>
</protein>